<organism evidence="1 2">
    <name type="scientific">Planomonospora parontospora</name>
    <dbReference type="NCBI Taxonomy" id="58119"/>
    <lineage>
        <taxon>Bacteria</taxon>
        <taxon>Bacillati</taxon>
        <taxon>Actinomycetota</taxon>
        <taxon>Actinomycetes</taxon>
        <taxon>Streptosporangiales</taxon>
        <taxon>Streptosporangiaceae</taxon>
        <taxon>Planomonospora</taxon>
    </lineage>
</organism>
<reference evidence="1" key="1">
    <citation type="journal article" date="2014" name="Int. J. Syst. Evol. Microbiol.">
        <title>Complete genome sequence of Corynebacterium casei LMG S-19264T (=DSM 44701T), isolated from a smear-ripened cheese.</title>
        <authorList>
            <consortium name="US DOE Joint Genome Institute (JGI-PGF)"/>
            <person name="Walter F."/>
            <person name="Albersmeier A."/>
            <person name="Kalinowski J."/>
            <person name="Ruckert C."/>
        </authorList>
    </citation>
    <scope>NUCLEOTIDE SEQUENCE</scope>
    <source>
        <strain evidence="1">JCM 3093</strain>
    </source>
</reference>
<protein>
    <submittedName>
        <fullName evidence="1">Uncharacterized protein</fullName>
    </submittedName>
</protein>
<reference evidence="1" key="2">
    <citation type="submission" date="2022-09" db="EMBL/GenBank/DDBJ databases">
        <authorList>
            <person name="Sun Q."/>
            <person name="Ohkuma M."/>
        </authorList>
    </citation>
    <scope>NUCLEOTIDE SEQUENCE</scope>
    <source>
        <strain evidence="1">JCM 3093</strain>
    </source>
</reference>
<name>A0AA37BNZ6_9ACTN</name>
<dbReference type="EMBL" id="BMQD01000048">
    <property type="protein sequence ID" value="GGK99436.1"/>
    <property type="molecule type" value="Genomic_DNA"/>
</dbReference>
<comment type="caution">
    <text evidence="1">The sequence shown here is derived from an EMBL/GenBank/DDBJ whole genome shotgun (WGS) entry which is preliminary data.</text>
</comment>
<proteinExistence type="predicted"/>
<evidence type="ECO:0000313" key="2">
    <source>
        <dbReference type="Proteomes" id="UP000627984"/>
    </source>
</evidence>
<evidence type="ECO:0000313" key="1">
    <source>
        <dbReference type="EMBL" id="GGK99436.1"/>
    </source>
</evidence>
<dbReference type="AlphaFoldDB" id="A0AA37BNZ6"/>
<sequence length="173" mass="19405">MTGPGTGPGDAVTVAGMASRGAEPWRLSDQERIELVRKLNLPQKEQGPLSWREHEELDLLPFIRPPAQVEAIEREAREELTTYVSNPDMVDYRQGILDAIAWARGERAQAPVSGQVARFQPPTYNELVNEVSFIDDVSYRRVRLARPPSSFYSSGVGQTLLWLVGYLDDPPTR</sequence>
<dbReference type="Proteomes" id="UP000627984">
    <property type="component" value="Unassembled WGS sequence"/>
</dbReference>
<accession>A0AA37BNZ6</accession>
<gene>
    <name evidence="1" type="ORF">GCM10010126_68800</name>
</gene>